<gene>
    <name evidence="2" type="ORF">CYMTET_2972</name>
</gene>
<evidence type="ECO:0000256" key="1">
    <source>
        <dbReference type="SAM" id="Phobius"/>
    </source>
</evidence>
<proteinExistence type="predicted"/>
<name>A0AAE0H4M3_9CHLO</name>
<dbReference type="EMBL" id="LGRX02000085">
    <property type="protein sequence ID" value="KAK3289605.1"/>
    <property type="molecule type" value="Genomic_DNA"/>
</dbReference>
<evidence type="ECO:0000313" key="2">
    <source>
        <dbReference type="EMBL" id="KAK3289605.1"/>
    </source>
</evidence>
<evidence type="ECO:0000313" key="3">
    <source>
        <dbReference type="Proteomes" id="UP001190700"/>
    </source>
</evidence>
<feature type="transmembrane region" description="Helical" evidence="1">
    <location>
        <begin position="84"/>
        <end position="105"/>
    </location>
</feature>
<organism evidence="2 3">
    <name type="scientific">Cymbomonas tetramitiformis</name>
    <dbReference type="NCBI Taxonomy" id="36881"/>
    <lineage>
        <taxon>Eukaryota</taxon>
        <taxon>Viridiplantae</taxon>
        <taxon>Chlorophyta</taxon>
        <taxon>Pyramimonadophyceae</taxon>
        <taxon>Pyramimonadales</taxon>
        <taxon>Pyramimonadaceae</taxon>
        <taxon>Cymbomonas</taxon>
    </lineage>
</organism>
<keyword evidence="1" id="KW-0472">Membrane</keyword>
<comment type="caution">
    <text evidence="2">The sequence shown here is derived from an EMBL/GenBank/DDBJ whole genome shotgun (WGS) entry which is preliminary data.</text>
</comment>
<sequence>MSSESMEFAGEGRCGADTTGSGMSLRAVNVLSVQSDGVGVLNHLGVLVNGGHQALVVDFTERAGGDASHDVGLSARQNAERVELIDVVVVMLSIAAWNFAVYVSLSKSS</sequence>
<keyword evidence="1" id="KW-0812">Transmembrane</keyword>
<dbReference type="AlphaFoldDB" id="A0AAE0H4M3"/>
<keyword evidence="1" id="KW-1133">Transmembrane helix</keyword>
<keyword evidence="3" id="KW-1185">Reference proteome</keyword>
<dbReference type="Proteomes" id="UP001190700">
    <property type="component" value="Unassembled WGS sequence"/>
</dbReference>
<protein>
    <submittedName>
        <fullName evidence="2">Uncharacterized protein</fullName>
    </submittedName>
</protein>
<reference evidence="2 3" key="1">
    <citation type="journal article" date="2015" name="Genome Biol. Evol.">
        <title>Comparative Genomics of a Bacterivorous Green Alga Reveals Evolutionary Causalities and Consequences of Phago-Mixotrophic Mode of Nutrition.</title>
        <authorList>
            <person name="Burns J.A."/>
            <person name="Paasch A."/>
            <person name="Narechania A."/>
            <person name="Kim E."/>
        </authorList>
    </citation>
    <scope>NUCLEOTIDE SEQUENCE [LARGE SCALE GENOMIC DNA]</scope>
    <source>
        <strain evidence="2 3">PLY_AMNH</strain>
    </source>
</reference>
<accession>A0AAE0H4M3</accession>